<keyword evidence="1" id="KW-0175">Coiled coil</keyword>
<dbReference type="GeneID" id="6994673"/>
<sequence>MTKEIENHSLNQDSIVISQNKGLPVDTPISKKKCIRAQATSKSELSDIDTYKRQFQRSEEELHKAMTSFLNTLYDEIEKSRAQLEASCVKSLECYSEAIEKLERLRDQNEEHIQRLQKTQTIVKSFSQRITNM</sequence>
<dbReference type="VEuPathDB" id="CryptoDB:CMU_041880"/>
<accession>B6AA74</accession>
<proteinExistence type="predicted"/>
<dbReference type="RefSeq" id="XP_002139464.1">
    <property type="nucleotide sequence ID" value="XM_002139428.1"/>
</dbReference>
<dbReference type="AlphaFoldDB" id="B6AA74"/>
<dbReference type="Proteomes" id="UP000001460">
    <property type="component" value="Unassembled WGS sequence"/>
</dbReference>
<organism evidence="2 3">
    <name type="scientific">Cryptosporidium muris (strain RN66)</name>
    <dbReference type="NCBI Taxonomy" id="441375"/>
    <lineage>
        <taxon>Eukaryota</taxon>
        <taxon>Sar</taxon>
        <taxon>Alveolata</taxon>
        <taxon>Apicomplexa</taxon>
        <taxon>Conoidasida</taxon>
        <taxon>Coccidia</taxon>
        <taxon>Eucoccidiorida</taxon>
        <taxon>Eimeriorina</taxon>
        <taxon>Cryptosporidiidae</taxon>
        <taxon>Cryptosporidium</taxon>
    </lineage>
</organism>
<feature type="coiled-coil region" evidence="1">
    <location>
        <begin position="92"/>
        <end position="122"/>
    </location>
</feature>
<evidence type="ECO:0000313" key="3">
    <source>
        <dbReference type="Proteomes" id="UP000001460"/>
    </source>
</evidence>
<reference evidence="2" key="1">
    <citation type="submission" date="2008-06" db="EMBL/GenBank/DDBJ databases">
        <authorList>
            <person name="Lorenzi H."/>
            <person name="Inman J."/>
            <person name="Miller J."/>
            <person name="Schobel S."/>
            <person name="Amedeo P."/>
            <person name="Caler E.V."/>
            <person name="da Silva J."/>
        </authorList>
    </citation>
    <scope>NUCLEOTIDE SEQUENCE [LARGE SCALE GENOMIC DNA]</scope>
    <source>
        <strain evidence="2">RN66</strain>
    </source>
</reference>
<name>B6AA74_CRYMR</name>
<evidence type="ECO:0000256" key="1">
    <source>
        <dbReference type="SAM" id="Coils"/>
    </source>
</evidence>
<evidence type="ECO:0000313" key="2">
    <source>
        <dbReference type="EMBL" id="EEA05115.1"/>
    </source>
</evidence>
<dbReference type="OrthoDB" id="341402at2759"/>
<protein>
    <submittedName>
        <fullName evidence="2">Uncharacterized protein</fullName>
    </submittedName>
</protein>
<dbReference type="EMBL" id="DS989726">
    <property type="protein sequence ID" value="EEA05115.1"/>
    <property type="molecule type" value="Genomic_DNA"/>
</dbReference>
<keyword evidence="3" id="KW-1185">Reference proteome</keyword>
<gene>
    <name evidence="2" type="ORF">CMU_041880</name>
</gene>